<evidence type="ECO:0000256" key="1">
    <source>
        <dbReference type="ARBA" id="ARBA00023015"/>
    </source>
</evidence>
<evidence type="ECO:0000256" key="3">
    <source>
        <dbReference type="ARBA" id="ARBA00023163"/>
    </source>
</evidence>
<dbReference type="SUPFAM" id="SSF51206">
    <property type="entry name" value="cAMP-binding domain-like"/>
    <property type="match status" value="1"/>
</dbReference>
<evidence type="ECO:0000259" key="4">
    <source>
        <dbReference type="PROSITE" id="PS51063"/>
    </source>
</evidence>
<sequence>MQLDKEWAEQFAGACANIPSSLRSSLPSGKFIYSGTPGGRCWVVTSGYVKLIDPRPDGNSVIRLIHGRGGLIGARPFASKAFHGFKTVQLEQAVAHGPAEVLEFERTAMENAALADPVLTRRLLESAAVRSEFIERRLLWQCTTPMRVRVAATLRDLICYEGDRCTHGHTIDVRLSHQELAELVGAARPVVGAELVRLRKEGLLEYTRCYFCVDDLEGLNRIADG</sequence>
<dbReference type="CDD" id="cd00038">
    <property type="entry name" value="CAP_ED"/>
    <property type="match status" value="1"/>
</dbReference>
<reference evidence="5 6" key="1">
    <citation type="submission" date="2023-03" db="EMBL/GenBank/DDBJ databases">
        <title>Paludisphaera mucosa sp. nov. a novel planctomycete from northern fen.</title>
        <authorList>
            <person name="Ivanova A."/>
        </authorList>
    </citation>
    <scope>NUCLEOTIDE SEQUENCE [LARGE SCALE GENOMIC DNA]</scope>
    <source>
        <strain evidence="5 6">Pla2</strain>
    </source>
</reference>
<feature type="domain" description="HTH crp-type" evidence="4">
    <location>
        <begin position="144"/>
        <end position="217"/>
    </location>
</feature>
<dbReference type="InterPro" id="IPR012318">
    <property type="entry name" value="HTH_CRP"/>
</dbReference>
<evidence type="ECO:0000313" key="5">
    <source>
        <dbReference type="EMBL" id="MDG3004276.1"/>
    </source>
</evidence>
<dbReference type="Gene3D" id="2.60.120.10">
    <property type="entry name" value="Jelly Rolls"/>
    <property type="match status" value="1"/>
</dbReference>
<keyword evidence="6" id="KW-1185">Reference proteome</keyword>
<dbReference type="Proteomes" id="UP001216907">
    <property type="component" value="Unassembled WGS sequence"/>
</dbReference>
<dbReference type="InterPro" id="IPR036390">
    <property type="entry name" value="WH_DNA-bd_sf"/>
</dbReference>
<keyword evidence="1" id="KW-0805">Transcription regulation</keyword>
<accession>A0ABT6F9L0</accession>
<evidence type="ECO:0000313" key="6">
    <source>
        <dbReference type="Proteomes" id="UP001216907"/>
    </source>
</evidence>
<organism evidence="5 6">
    <name type="scientific">Paludisphaera mucosa</name>
    <dbReference type="NCBI Taxonomy" id="3030827"/>
    <lineage>
        <taxon>Bacteria</taxon>
        <taxon>Pseudomonadati</taxon>
        <taxon>Planctomycetota</taxon>
        <taxon>Planctomycetia</taxon>
        <taxon>Isosphaerales</taxon>
        <taxon>Isosphaeraceae</taxon>
        <taxon>Paludisphaera</taxon>
    </lineage>
</organism>
<dbReference type="RefSeq" id="WP_277860635.1">
    <property type="nucleotide sequence ID" value="NZ_JARRAG010000002.1"/>
</dbReference>
<dbReference type="InterPro" id="IPR014710">
    <property type="entry name" value="RmlC-like_jellyroll"/>
</dbReference>
<comment type="caution">
    <text evidence="5">The sequence shown here is derived from an EMBL/GenBank/DDBJ whole genome shotgun (WGS) entry which is preliminary data.</text>
</comment>
<dbReference type="PROSITE" id="PS51063">
    <property type="entry name" value="HTH_CRP_2"/>
    <property type="match status" value="1"/>
</dbReference>
<name>A0ABT6F9L0_9BACT</name>
<protein>
    <submittedName>
        <fullName evidence="5">Crp/Fnr family transcriptional regulator</fullName>
    </submittedName>
</protein>
<dbReference type="SMART" id="SM00419">
    <property type="entry name" value="HTH_CRP"/>
    <property type="match status" value="1"/>
</dbReference>
<evidence type="ECO:0000256" key="2">
    <source>
        <dbReference type="ARBA" id="ARBA00023125"/>
    </source>
</evidence>
<keyword evidence="3" id="KW-0804">Transcription</keyword>
<dbReference type="InterPro" id="IPR018490">
    <property type="entry name" value="cNMP-bd_dom_sf"/>
</dbReference>
<proteinExistence type="predicted"/>
<dbReference type="EMBL" id="JARRAG010000002">
    <property type="protein sequence ID" value="MDG3004276.1"/>
    <property type="molecule type" value="Genomic_DNA"/>
</dbReference>
<dbReference type="SUPFAM" id="SSF46785">
    <property type="entry name" value="Winged helix' DNA-binding domain"/>
    <property type="match status" value="1"/>
</dbReference>
<keyword evidence="2" id="KW-0238">DNA-binding</keyword>
<gene>
    <name evidence="5" type="ORF">PZE19_10855</name>
</gene>
<dbReference type="Pfam" id="PF13545">
    <property type="entry name" value="HTH_Crp_2"/>
    <property type="match status" value="1"/>
</dbReference>
<dbReference type="InterPro" id="IPR000595">
    <property type="entry name" value="cNMP-bd_dom"/>
</dbReference>